<sequence length="235" mass="24141">MKAPEPAAVLAGDDLSDDDILEDVDAVSAEPPKASVAEATDVLEDVDVMSAEPHEEAKAPEATDVLEDVDVMSAEPHEAPSIPEAEPVLAAAPEAPTLTAESKDAPPPEPVSTPAIADAPKSDGLLEAMEFEDLQETPVAVEAAKPESLPPEAEQPVRPEPVEAPTASVIAAPATQDAEADALEFSLAGDSPKPSATPPETAESWQVAAAPKADAVSPEPPEEVPSPAPAEERRT</sequence>
<comment type="caution">
    <text evidence="2">The sequence shown here is derived from an EMBL/GenBank/DDBJ whole genome shotgun (WGS) entry which is preliminary data.</text>
</comment>
<feature type="region of interest" description="Disordered" evidence="1">
    <location>
        <begin position="137"/>
        <end position="235"/>
    </location>
</feature>
<reference evidence="2 3" key="1">
    <citation type="submission" date="2020-05" db="EMBL/GenBank/DDBJ databases">
        <authorList>
            <person name="Whitworth D."/>
        </authorList>
    </citation>
    <scope>NUCLEOTIDE SEQUENCE [LARGE SCALE GENOMIC DNA]</scope>
    <source>
        <strain evidence="2 3">CA046A</strain>
    </source>
</reference>
<proteinExistence type="predicted"/>
<evidence type="ECO:0000256" key="1">
    <source>
        <dbReference type="SAM" id="MobiDB-lite"/>
    </source>
</evidence>
<feature type="compositionally biased region" description="Low complexity" evidence="1">
    <location>
        <begin position="83"/>
        <end position="100"/>
    </location>
</feature>
<evidence type="ECO:0000313" key="2">
    <source>
        <dbReference type="EMBL" id="NOK15190.1"/>
    </source>
</evidence>
<feature type="non-terminal residue" evidence="2">
    <location>
        <position position="235"/>
    </location>
</feature>
<dbReference type="Proteomes" id="UP000528460">
    <property type="component" value="Unassembled WGS sequence"/>
</dbReference>
<dbReference type="EMBL" id="JABFJW010000674">
    <property type="protein sequence ID" value="NOK15190.1"/>
    <property type="molecule type" value="Genomic_DNA"/>
</dbReference>
<accession>A0A7Y4NJG9</accession>
<name>A0A7Y4NJG9_9BACT</name>
<organism evidence="2 3">
    <name type="scientific">Corallococcus exercitus</name>
    <dbReference type="NCBI Taxonomy" id="2316736"/>
    <lineage>
        <taxon>Bacteria</taxon>
        <taxon>Pseudomonadati</taxon>
        <taxon>Myxococcota</taxon>
        <taxon>Myxococcia</taxon>
        <taxon>Myxococcales</taxon>
        <taxon>Cystobacterineae</taxon>
        <taxon>Myxococcaceae</taxon>
        <taxon>Corallococcus</taxon>
    </lineage>
</organism>
<gene>
    <name evidence="2" type="ORF">HNS30_39915</name>
</gene>
<evidence type="ECO:0000313" key="3">
    <source>
        <dbReference type="Proteomes" id="UP000528460"/>
    </source>
</evidence>
<dbReference type="AlphaFoldDB" id="A0A7Y4NJG9"/>
<feature type="region of interest" description="Disordered" evidence="1">
    <location>
        <begin position="75"/>
        <end position="121"/>
    </location>
</feature>
<protein>
    <submittedName>
        <fullName evidence="2">Uncharacterized protein</fullName>
    </submittedName>
</protein>